<organism evidence="2 3">
    <name type="scientific">candidate division WOR-1 bacterium RIFOXYC2_FULL_46_14</name>
    <dbReference type="NCBI Taxonomy" id="1802587"/>
    <lineage>
        <taxon>Bacteria</taxon>
        <taxon>Bacillati</taxon>
        <taxon>Saganbacteria</taxon>
    </lineage>
</organism>
<gene>
    <name evidence="2" type="ORF">A2438_02325</name>
</gene>
<proteinExistence type="predicted"/>
<reference evidence="2 3" key="1">
    <citation type="journal article" date="2016" name="Nat. Commun.">
        <title>Thousands of microbial genomes shed light on interconnected biogeochemical processes in an aquifer system.</title>
        <authorList>
            <person name="Anantharaman K."/>
            <person name="Brown C.T."/>
            <person name="Hug L.A."/>
            <person name="Sharon I."/>
            <person name="Castelle C.J."/>
            <person name="Probst A.J."/>
            <person name="Thomas B.C."/>
            <person name="Singh A."/>
            <person name="Wilkins M.J."/>
            <person name="Karaoz U."/>
            <person name="Brodie E.L."/>
            <person name="Williams K.H."/>
            <person name="Hubbard S.S."/>
            <person name="Banfield J.F."/>
        </authorList>
    </citation>
    <scope>NUCLEOTIDE SEQUENCE [LARGE SCALE GENOMIC DNA]</scope>
</reference>
<sequence length="175" mass="18970">MIKNEPDFRTEAVLSIAQKMSVAARTAPKAKGFDFLEIAVLDGDDIKKISGKMLEIGERENNQTFIRDSKNILSSQAVVIIGTRKKTVGLRYCGLCGFKNCAENEKNNGICVFNPGDLGIAVGSAVSVAAAHHIDNRVMYTIGMASIEMKLIGEDVKIAYGIPLSVSGKNPFFDR</sequence>
<name>A0A1F4U5D5_UNCSA</name>
<feature type="domain" description="DUF2148" evidence="1">
    <location>
        <begin position="109"/>
        <end position="175"/>
    </location>
</feature>
<dbReference type="Pfam" id="PF09918">
    <property type="entry name" value="DUF2148"/>
    <property type="match status" value="1"/>
</dbReference>
<evidence type="ECO:0000313" key="3">
    <source>
        <dbReference type="Proteomes" id="UP000179242"/>
    </source>
</evidence>
<dbReference type="InterPro" id="IPR019224">
    <property type="entry name" value="DUF2148"/>
</dbReference>
<dbReference type="AlphaFoldDB" id="A0A1F4U5D5"/>
<comment type="caution">
    <text evidence="2">The sequence shown here is derived from an EMBL/GenBank/DDBJ whole genome shotgun (WGS) entry which is preliminary data.</text>
</comment>
<evidence type="ECO:0000313" key="2">
    <source>
        <dbReference type="EMBL" id="OGC40111.1"/>
    </source>
</evidence>
<dbReference type="PANTHER" id="PTHR40101:SF1">
    <property type="entry name" value="4FE-4S DOMAIN-CONTAINING PROTEIN"/>
    <property type="match status" value="1"/>
</dbReference>
<accession>A0A1F4U5D5</accession>
<dbReference type="Proteomes" id="UP000179242">
    <property type="component" value="Unassembled WGS sequence"/>
</dbReference>
<dbReference type="PANTHER" id="PTHR40101">
    <property type="entry name" value="CONSERVED PROTEIN"/>
    <property type="match status" value="1"/>
</dbReference>
<evidence type="ECO:0000259" key="1">
    <source>
        <dbReference type="Pfam" id="PF09918"/>
    </source>
</evidence>
<protein>
    <submittedName>
        <fullName evidence="2">Ferredoxin</fullName>
    </submittedName>
</protein>
<dbReference type="EMBL" id="MEUJ01000004">
    <property type="protein sequence ID" value="OGC40111.1"/>
    <property type="molecule type" value="Genomic_DNA"/>
</dbReference>